<organism evidence="8 9">
    <name type="scientific">Hevea brasiliensis</name>
    <name type="common">Para rubber tree</name>
    <name type="synonym">Siphonia brasiliensis</name>
    <dbReference type="NCBI Taxonomy" id="3981"/>
    <lineage>
        <taxon>Eukaryota</taxon>
        <taxon>Viridiplantae</taxon>
        <taxon>Streptophyta</taxon>
        <taxon>Embryophyta</taxon>
        <taxon>Tracheophyta</taxon>
        <taxon>Spermatophyta</taxon>
        <taxon>Magnoliopsida</taxon>
        <taxon>eudicotyledons</taxon>
        <taxon>Gunneridae</taxon>
        <taxon>Pentapetalae</taxon>
        <taxon>rosids</taxon>
        <taxon>fabids</taxon>
        <taxon>Malpighiales</taxon>
        <taxon>Euphorbiaceae</taxon>
        <taxon>Crotonoideae</taxon>
        <taxon>Micrandreae</taxon>
        <taxon>Hevea</taxon>
    </lineage>
</organism>
<dbReference type="SMART" id="SM01233">
    <property type="entry name" value="HABP4_PAI-RBP1"/>
    <property type="match status" value="1"/>
</dbReference>
<feature type="repeat" description="PPR" evidence="5">
    <location>
        <begin position="659"/>
        <end position="693"/>
    </location>
</feature>
<feature type="repeat" description="PPR" evidence="5">
    <location>
        <begin position="433"/>
        <end position="468"/>
    </location>
</feature>
<feature type="repeat" description="PPR" evidence="5">
    <location>
        <begin position="402"/>
        <end position="432"/>
    </location>
</feature>
<dbReference type="InterPro" id="IPR046848">
    <property type="entry name" value="E_motif"/>
</dbReference>
<dbReference type="InterPro" id="IPR032867">
    <property type="entry name" value="DYW_dom"/>
</dbReference>
<reference evidence="8 9" key="1">
    <citation type="journal article" date="2020" name="Mol. Plant">
        <title>The Chromosome-Based Rubber Tree Genome Provides New Insights into Spurge Genome Evolution and Rubber Biosynthesis.</title>
        <authorList>
            <person name="Liu J."/>
            <person name="Shi C."/>
            <person name="Shi C.C."/>
            <person name="Li W."/>
            <person name="Zhang Q.J."/>
            <person name="Zhang Y."/>
            <person name="Li K."/>
            <person name="Lu H.F."/>
            <person name="Shi C."/>
            <person name="Zhu S.T."/>
            <person name="Xiao Z.Y."/>
            <person name="Nan H."/>
            <person name="Yue Y."/>
            <person name="Zhu X.G."/>
            <person name="Wu Y."/>
            <person name="Hong X.N."/>
            <person name="Fan G.Y."/>
            <person name="Tong Y."/>
            <person name="Zhang D."/>
            <person name="Mao C.L."/>
            <person name="Liu Y.L."/>
            <person name="Hao S.J."/>
            <person name="Liu W.Q."/>
            <person name="Lv M.Q."/>
            <person name="Zhang H.B."/>
            <person name="Liu Y."/>
            <person name="Hu-Tang G.R."/>
            <person name="Wang J.P."/>
            <person name="Wang J.H."/>
            <person name="Sun Y.H."/>
            <person name="Ni S.B."/>
            <person name="Chen W.B."/>
            <person name="Zhang X.C."/>
            <person name="Jiao Y.N."/>
            <person name="Eichler E.E."/>
            <person name="Li G.H."/>
            <person name="Liu X."/>
            <person name="Gao L.Z."/>
        </authorList>
    </citation>
    <scope>NUCLEOTIDE SEQUENCE [LARGE SCALE GENOMIC DNA]</scope>
    <source>
        <strain evidence="9">cv. GT1</strain>
        <tissue evidence="8">Leaf</tissue>
    </source>
</reference>
<dbReference type="FunFam" id="1.25.40.10:FF:000553">
    <property type="entry name" value="Pentatricopeptide repeat-containing protein, mitochondrial"/>
    <property type="match status" value="1"/>
</dbReference>
<evidence type="ECO:0000256" key="2">
    <source>
        <dbReference type="ARBA" id="ARBA00006643"/>
    </source>
</evidence>
<feature type="compositionally biased region" description="Basic and acidic residues" evidence="6">
    <location>
        <begin position="90"/>
        <end position="105"/>
    </location>
</feature>
<keyword evidence="4" id="KW-0677">Repeat</keyword>
<sequence length="964" mass="107684">MATTNPFDLLVDDDNEDPTQLLVAAQLNVEKPKKLSAPAQLQAQPAKSANLPTKLLLQVRLVSVDSLYMLVFFRFETTFGSNNGFSRGYRPSEEGDTGKPSEKRGYGGPRGGFRGGRRGGLSNGEAGEGERPRRLYERRSGTGRGNEVKRDGAGRGNWGTPTDEIALETEEPVVENEKDIGSEKQPGEEDAADANKDSPVDQPEEKEPENKEMTLEEYEKIREEKRKALLSTKPEERKVDVDKEFGCMLQLSNKKGSDDIFIKLGSEKDKRKDADKDDRAKKSVSINEFLKPADGEKYYNPGGRGLRGGYGGGNMRDAAAPSIEDPENDAHSASLLSQLCLLPFATNLLSSSTLQNPDARPGNEFSSSSPISKTHMVSSTNISPRSTFFNKSTPLHRRQCNDVILSNHMISSYIKAGDLDSALSLFDNMTVKTTVTWNSILAAFSKKRGKLNDARELFDKIPEPDTISYNTMLACYMHNSDMETARAFFDGIPNKDTASWNTMISGFAHKGQMDKARELFLIMPNKNVVTWNAMISGYIERDDLDSAVKLVEIAPVKSVVAWTAMITGYMKRGRIELAERLFQEMSTENVVTWNAMIAGYVENFKAEDGVKLFRTMMGFGIRPNPSTLSSLLLGCSELSALQLGKQVHQLVCKSPLSSDTCAGTSLVSMYCKCGDLEDALKLFLEIPRRDVVTWNAMISGYAQHGAGFVDLGVKYFHSMVSDYGVETKPEHYTCMVDLLGRAGKLDEAVDLIKKMPFKPHVAIFGTLLGACRIHKNIEMAEFAAKNLLDLDPTSATGYVQLANAYAAQNRWDHVARVRRSMKSSRVVKTPGYSWLEVKSVVHKFRSSDRIHPELAWVHQKLNELEKKMKLAGYVPDLEYALHDVEEEQKVQLLLWHSEKLAIAYGLIKLPLRTPIRVFKNLRVCGDCHRAIKYISAIERREIIVRDNTRFHHFKDGFCSCGDYW</sequence>
<dbReference type="InterPro" id="IPR002885">
    <property type="entry name" value="PPR_rpt"/>
</dbReference>
<comment type="similarity">
    <text evidence="2">Belongs to the PPR family. PCMP-H subfamily.</text>
</comment>
<dbReference type="PROSITE" id="PS51375">
    <property type="entry name" value="PPR"/>
    <property type="match status" value="7"/>
</dbReference>
<dbReference type="AlphaFoldDB" id="A0A6A6MR84"/>
<feature type="region of interest" description="Disordered" evidence="6">
    <location>
        <begin position="353"/>
        <end position="390"/>
    </location>
</feature>
<dbReference type="Proteomes" id="UP000467840">
    <property type="component" value="Chromosome 15"/>
</dbReference>
<dbReference type="GO" id="GO:0009451">
    <property type="term" value="P:RNA modification"/>
    <property type="evidence" value="ECO:0007669"/>
    <property type="project" value="InterPro"/>
</dbReference>
<feature type="repeat" description="PPR" evidence="5">
    <location>
        <begin position="558"/>
        <end position="588"/>
    </location>
</feature>
<dbReference type="NCBIfam" id="TIGR00756">
    <property type="entry name" value="PPR"/>
    <property type="match status" value="7"/>
</dbReference>
<dbReference type="SUPFAM" id="SSF48452">
    <property type="entry name" value="TPR-like"/>
    <property type="match status" value="2"/>
</dbReference>
<evidence type="ECO:0000256" key="5">
    <source>
        <dbReference type="PROSITE-ProRule" id="PRU00708"/>
    </source>
</evidence>
<comment type="subcellular location">
    <subcellularLocation>
        <location evidence="1">Cytoplasm</location>
    </subcellularLocation>
</comment>
<keyword evidence="3" id="KW-0963">Cytoplasm</keyword>
<feature type="repeat" description="PPR" evidence="5">
    <location>
        <begin position="496"/>
        <end position="530"/>
    </location>
</feature>
<gene>
    <name evidence="8" type="ORF">GH714_038150</name>
</gene>
<dbReference type="Pfam" id="PF14432">
    <property type="entry name" value="DYW_deaminase"/>
    <property type="match status" value="1"/>
</dbReference>
<name>A0A6A6MR84_HEVBR</name>
<dbReference type="InterPro" id="IPR019084">
    <property type="entry name" value="STM1-like_N"/>
</dbReference>
<evidence type="ECO:0000256" key="6">
    <source>
        <dbReference type="SAM" id="MobiDB-lite"/>
    </source>
</evidence>
<dbReference type="Gene3D" id="6.10.140.1040">
    <property type="match status" value="1"/>
</dbReference>
<dbReference type="GO" id="GO:0008270">
    <property type="term" value="F:zinc ion binding"/>
    <property type="evidence" value="ECO:0007669"/>
    <property type="project" value="InterPro"/>
</dbReference>
<feature type="compositionally biased region" description="Basic and acidic residues" evidence="6">
    <location>
        <begin position="128"/>
        <end position="153"/>
    </location>
</feature>
<proteinExistence type="inferred from homology"/>
<dbReference type="PANTHER" id="PTHR47926:SF410">
    <property type="entry name" value="(WILD MALAYSIAN BANANA) HYPOTHETICAL PROTEIN"/>
    <property type="match status" value="1"/>
</dbReference>
<dbReference type="Pfam" id="PF01535">
    <property type="entry name" value="PPR"/>
    <property type="match status" value="8"/>
</dbReference>
<dbReference type="GO" id="GO:0003723">
    <property type="term" value="F:RNA binding"/>
    <property type="evidence" value="ECO:0007669"/>
    <property type="project" value="InterPro"/>
</dbReference>
<feature type="compositionally biased region" description="Basic and acidic residues" evidence="6">
    <location>
        <begin position="175"/>
        <end position="216"/>
    </location>
</feature>
<dbReference type="PANTHER" id="PTHR47926">
    <property type="entry name" value="PENTATRICOPEPTIDE REPEAT-CONTAINING PROTEIN"/>
    <property type="match status" value="1"/>
</dbReference>
<feature type="repeat" description="PPR" evidence="5">
    <location>
        <begin position="589"/>
        <end position="623"/>
    </location>
</feature>
<dbReference type="Pfam" id="PF04774">
    <property type="entry name" value="HABP4_PAI-RBP1"/>
    <property type="match status" value="1"/>
</dbReference>
<accession>A0A6A6MR84</accession>
<feature type="compositionally biased region" description="Polar residues" evidence="6">
    <location>
        <begin position="364"/>
        <end position="390"/>
    </location>
</feature>
<dbReference type="EMBL" id="JAAGAX010000005">
    <property type="protein sequence ID" value="KAF2315095.1"/>
    <property type="molecule type" value="Genomic_DNA"/>
</dbReference>
<evidence type="ECO:0000256" key="1">
    <source>
        <dbReference type="ARBA" id="ARBA00004496"/>
    </source>
</evidence>
<dbReference type="InterPro" id="IPR006861">
    <property type="entry name" value="HABP4_PAIRBP1-bd"/>
</dbReference>
<protein>
    <recommendedName>
        <fullName evidence="7">Hyaluronan/mRNA-binding protein domain-containing protein</fullName>
    </recommendedName>
</protein>
<dbReference type="Pfam" id="PF20431">
    <property type="entry name" value="E_motif"/>
    <property type="match status" value="1"/>
</dbReference>
<evidence type="ECO:0000256" key="3">
    <source>
        <dbReference type="ARBA" id="ARBA00022490"/>
    </source>
</evidence>
<dbReference type="FunFam" id="1.25.40.10:FF:001074">
    <property type="entry name" value="Pentatricopeptide repeat-containing protein, mitochondrial"/>
    <property type="match status" value="1"/>
</dbReference>
<feature type="domain" description="Hyaluronan/mRNA-binding protein" evidence="7">
    <location>
        <begin position="132"/>
        <end position="240"/>
    </location>
</feature>
<evidence type="ECO:0000256" key="4">
    <source>
        <dbReference type="ARBA" id="ARBA00022737"/>
    </source>
</evidence>
<feature type="compositionally biased region" description="Acidic residues" evidence="6">
    <location>
        <begin position="165"/>
        <end position="174"/>
    </location>
</feature>
<comment type="caution">
    <text evidence="8">The sequence shown here is derived from an EMBL/GenBank/DDBJ whole genome shotgun (WGS) entry which is preliminary data.</text>
</comment>
<feature type="region of interest" description="Disordered" evidence="6">
    <location>
        <begin position="83"/>
        <end position="216"/>
    </location>
</feature>
<dbReference type="Gene3D" id="1.25.40.10">
    <property type="entry name" value="Tetratricopeptide repeat domain"/>
    <property type="match status" value="5"/>
</dbReference>
<dbReference type="Pfam" id="PF09598">
    <property type="entry name" value="Stm1_N"/>
    <property type="match status" value="1"/>
</dbReference>
<keyword evidence="9" id="KW-1185">Reference proteome</keyword>
<feature type="repeat" description="PPR" evidence="5">
    <location>
        <begin position="728"/>
        <end position="762"/>
    </location>
</feature>
<dbReference type="InterPro" id="IPR046960">
    <property type="entry name" value="PPR_At4g14850-like_plant"/>
</dbReference>
<evidence type="ECO:0000313" key="9">
    <source>
        <dbReference type="Proteomes" id="UP000467840"/>
    </source>
</evidence>
<feature type="compositionally biased region" description="Gly residues" evidence="6">
    <location>
        <begin position="106"/>
        <end position="122"/>
    </location>
</feature>
<dbReference type="InterPro" id="IPR011990">
    <property type="entry name" value="TPR-like_helical_dom_sf"/>
</dbReference>
<evidence type="ECO:0000259" key="7">
    <source>
        <dbReference type="SMART" id="SM01233"/>
    </source>
</evidence>
<dbReference type="GO" id="GO:0005737">
    <property type="term" value="C:cytoplasm"/>
    <property type="evidence" value="ECO:0007669"/>
    <property type="project" value="UniProtKB-SubCell"/>
</dbReference>
<dbReference type="FunFam" id="1.25.40.10:FF:001531">
    <property type="entry name" value="Pentatricopeptide repeat-containing protein At4g16835, mitochondrial"/>
    <property type="match status" value="1"/>
</dbReference>
<evidence type="ECO:0000313" key="8">
    <source>
        <dbReference type="EMBL" id="KAF2315095.1"/>
    </source>
</evidence>
<dbReference type="Pfam" id="PF13041">
    <property type="entry name" value="PPR_2"/>
    <property type="match status" value="1"/>
</dbReference>